<reference evidence="2 3" key="1">
    <citation type="submission" date="2019-03" db="EMBL/GenBank/DDBJ databases">
        <authorList>
            <person name="Kox A.R. M."/>
        </authorList>
    </citation>
    <scope>NUCLEOTIDE SEQUENCE [LARGE SCALE GENOMIC DNA]</scope>
    <source>
        <strain evidence="2">MTUNDRAET4 annotated genome</strain>
    </source>
</reference>
<organism evidence="2 3">
    <name type="scientific">Methylocella tundrae</name>
    <dbReference type="NCBI Taxonomy" id="227605"/>
    <lineage>
        <taxon>Bacteria</taxon>
        <taxon>Pseudomonadati</taxon>
        <taxon>Pseudomonadota</taxon>
        <taxon>Alphaproteobacteria</taxon>
        <taxon>Hyphomicrobiales</taxon>
        <taxon>Beijerinckiaceae</taxon>
        <taxon>Methylocella</taxon>
    </lineage>
</organism>
<dbReference type="SUPFAM" id="SSF117782">
    <property type="entry name" value="YbjQ-like"/>
    <property type="match status" value="1"/>
</dbReference>
<dbReference type="InterPro" id="IPR002765">
    <property type="entry name" value="UPF0145_YbjQ-like"/>
</dbReference>
<accession>A0A4V6IMZ8</accession>
<name>A0A4V6IMZ8_METTU</name>
<dbReference type="Gene3D" id="3.30.110.70">
    <property type="entry name" value="Hypothetical protein apc22750. Chain B"/>
    <property type="match status" value="1"/>
</dbReference>
<gene>
    <name evidence="2" type="ORF">MTUNDRAET4_3581</name>
</gene>
<evidence type="ECO:0000313" key="2">
    <source>
        <dbReference type="EMBL" id="VFU10468.1"/>
    </source>
</evidence>
<dbReference type="OrthoDB" id="8448673at2"/>
<evidence type="ECO:0000313" key="3">
    <source>
        <dbReference type="Proteomes" id="UP000294360"/>
    </source>
</evidence>
<evidence type="ECO:0000256" key="1">
    <source>
        <dbReference type="ARBA" id="ARBA00010751"/>
    </source>
</evidence>
<proteinExistence type="inferred from homology"/>
<comment type="similarity">
    <text evidence="1">Belongs to the UPF0145 family.</text>
</comment>
<sequence>MLISTTDSIDGGRVLYPIGKIKAASAWHVVQVDGRQSNWRELALRELIRQAEDVDADAIIDVNYETDGVVPVEETGVSLRRILATGTAVKLALAA</sequence>
<dbReference type="KEGG" id="mtun:MTUNDRAET4_3581"/>
<dbReference type="EMBL" id="LR536450">
    <property type="protein sequence ID" value="VFU10468.1"/>
    <property type="molecule type" value="Genomic_DNA"/>
</dbReference>
<dbReference type="RefSeq" id="WP_134491208.1">
    <property type="nucleotide sequence ID" value="NZ_CP139089.1"/>
</dbReference>
<dbReference type="AlphaFoldDB" id="A0A4V6IMZ8"/>
<dbReference type="Proteomes" id="UP000294360">
    <property type="component" value="Chromosome"/>
</dbReference>
<dbReference type="InterPro" id="IPR035439">
    <property type="entry name" value="UPF0145_dom_sf"/>
</dbReference>
<protein>
    <submittedName>
        <fullName evidence="2">Uncharacterized protein</fullName>
    </submittedName>
</protein>
<dbReference type="Pfam" id="PF01906">
    <property type="entry name" value="YbjQ_1"/>
    <property type="match status" value="1"/>
</dbReference>